<organism evidence="2 3">
    <name type="scientific">Yersinia entomophaga</name>
    <dbReference type="NCBI Taxonomy" id="935293"/>
    <lineage>
        <taxon>Bacteria</taxon>
        <taxon>Pseudomonadati</taxon>
        <taxon>Pseudomonadota</taxon>
        <taxon>Gammaproteobacteria</taxon>
        <taxon>Enterobacterales</taxon>
        <taxon>Yersiniaceae</taxon>
        <taxon>Yersinia</taxon>
    </lineage>
</organism>
<gene>
    <name evidence="2" type="ORF">PL78_00260</name>
</gene>
<dbReference type="Pfam" id="PF03869">
    <property type="entry name" value="Arc"/>
    <property type="match status" value="1"/>
</dbReference>
<sequence>MKDARKLPVFNIRMPKSDMDLVKMAAERNGRSINSEIYQRLMNSLKSEGFASVQ</sequence>
<dbReference type="Proteomes" id="UP000266744">
    <property type="component" value="Chromosome"/>
</dbReference>
<evidence type="ECO:0000259" key="1">
    <source>
        <dbReference type="Pfam" id="PF03869"/>
    </source>
</evidence>
<keyword evidence="3" id="KW-1185">Reference proteome</keyword>
<accession>A0ABM6BG81</accession>
<dbReference type="SUPFAM" id="SSF47598">
    <property type="entry name" value="Ribbon-helix-helix"/>
    <property type="match status" value="1"/>
</dbReference>
<dbReference type="RefSeq" id="WP_064512187.1">
    <property type="nucleotide sequence ID" value="NZ_CP010029.1"/>
</dbReference>
<dbReference type="EMBL" id="CP010029">
    <property type="protein sequence ID" value="ANI28273.1"/>
    <property type="molecule type" value="Genomic_DNA"/>
</dbReference>
<proteinExistence type="predicted"/>
<evidence type="ECO:0000313" key="2">
    <source>
        <dbReference type="EMBL" id="ANI28273.1"/>
    </source>
</evidence>
<reference evidence="2 3" key="1">
    <citation type="journal article" date="2016" name="Toxins">
        <title>The Draft Genome Sequence of the Yersinia entomophaga Entomopathogenic Type Strain MH96T.</title>
        <authorList>
            <person name="Hurst M.R."/>
            <person name="Beattie A."/>
            <person name="Altermann E."/>
            <person name="Moraga R.M."/>
            <person name="Harper L.A."/>
            <person name="Calder J."/>
            <person name="Laugraud A."/>
        </authorList>
    </citation>
    <scope>NUCLEOTIDE SEQUENCE [LARGE SCALE GENOMIC DNA]</scope>
    <source>
        <strain evidence="2 3">MH96</strain>
    </source>
</reference>
<dbReference type="InterPro" id="IPR013321">
    <property type="entry name" value="Arc_rbn_hlx_hlx"/>
</dbReference>
<feature type="domain" description="Arc-like DNA binding" evidence="1">
    <location>
        <begin position="4"/>
        <end position="49"/>
    </location>
</feature>
<dbReference type="InterPro" id="IPR010985">
    <property type="entry name" value="Ribbon_hlx_hlx"/>
</dbReference>
<evidence type="ECO:0000313" key="3">
    <source>
        <dbReference type="Proteomes" id="UP000266744"/>
    </source>
</evidence>
<dbReference type="Gene3D" id="1.10.1220.10">
    <property type="entry name" value="Met repressor-like"/>
    <property type="match status" value="1"/>
</dbReference>
<name>A0ABM6BG81_YERET</name>
<protein>
    <submittedName>
        <fullName evidence="2">Transcriptional regulator</fullName>
    </submittedName>
</protein>
<dbReference type="InterPro" id="IPR005569">
    <property type="entry name" value="Arc_DNA-bd_dom"/>
</dbReference>